<dbReference type="HAMAP" id="MF_00503">
    <property type="entry name" value="Ribosomal_bL9"/>
    <property type="match status" value="1"/>
</dbReference>
<comment type="similarity">
    <text evidence="1 7">Belongs to the bacterial ribosomal protein bL9 family.</text>
</comment>
<comment type="function">
    <text evidence="7">Binds to the 23S rRNA.</text>
</comment>
<dbReference type="InterPro" id="IPR020594">
    <property type="entry name" value="Ribosomal_bL9_bac/chp"/>
</dbReference>
<keyword evidence="5 7" id="KW-0687">Ribonucleoprotein</keyword>
<accession>A0A841ACM4</accession>
<dbReference type="InterPro" id="IPR000244">
    <property type="entry name" value="Ribosomal_bL9"/>
</dbReference>
<keyword evidence="3 7" id="KW-0694">RNA-binding</keyword>
<dbReference type="EMBL" id="JACHLZ010000001">
    <property type="protein sequence ID" value="MBB5832999.1"/>
    <property type="molecule type" value="Genomic_DNA"/>
</dbReference>
<sequence length="156" mass="16694">MTSKLILTNEVSGLGAAGDVVEVKDGYARNYLLPRGLATPWTKGGQRQLDQIRAARGKRAIASLEEAQALKATLESKPVVIAERAGQNGRLFGAVSSKDLAEGVKELFGKDIDRRTVEFPTSIRSLGEHKATVRLHDDIFANLVVQVVAAKGSAKA</sequence>
<evidence type="ECO:0000313" key="10">
    <source>
        <dbReference type="Proteomes" id="UP000588158"/>
    </source>
</evidence>
<protein>
    <recommendedName>
        <fullName evidence="6 7">Large ribosomal subunit protein bL9</fullName>
    </recommendedName>
</protein>
<dbReference type="InterPro" id="IPR009027">
    <property type="entry name" value="Ribosomal_bL9/RNase_H1_N"/>
</dbReference>
<dbReference type="InterPro" id="IPR020069">
    <property type="entry name" value="Ribosomal_bL9_C"/>
</dbReference>
<evidence type="ECO:0000256" key="4">
    <source>
        <dbReference type="ARBA" id="ARBA00022980"/>
    </source>
</evidence>
<dbReference type="PROSITE" id="PS00651">
    <property type="entry name" value="RIBOSOMAL_L9"/>
    <property type="match status" value="1"/>
</dbReference>
<dbReference type="Pfam" id="PF01281">
    <property type="entry name" value="Ribosomal_L9_N"/>
    <property type="match status" value="1"/>
</dbReference>
<keyword evidence="10" id="KW-1185">Reference proteome</keyword>
<dbReference type="Proteomes" id="UP000588158">
    <property type="component" value="Unassembled WGS sequence"/>
</dbReference>
<evidence type="ECO:0000256" key="1">
    <source>
        <dbReference type="ARBA" id="ARBA00010605"/>
    </source>
</evidence>
<dbReference type="PANTHER" id="PTHR21368">
    <property type="entry name" value="50S RIBOSOMAL PROTEIN L9"/>
    <property type="match status" value="1"/>
</dbReference>
<feature type="domain" description="Ribosomal protein L9" evidence="8">
    <location>
        <begin position="15"/>
        <end position="42"/>
    </location>
</feature>
<dbReference type="GO" id="GO:1990904">
    <property type="term" value="C:ribonucleoprotein complex"/>
    <property type="evidence" value="ECO:0007669"/>
    <property type="project" value="UniProtKB-KW"/>
</dbReference>
<keyword evidence="4 7" id="KW-0689">Ribosomal protein</keyword>
<comment type="caution">
    <text evidence="9">The sequence shown here is derived from an EMBL/GenBank/DDBJ whole genome shotgun (WGS) entry which is preliminary data.</text>
</comment>
<proteinExistence type="inferred from homology"/>
<dbReference type="GO" id="GO:0006412">
    <property type="term" value="P:translation"/>
    <property type="evidence" value="ECO:0007669"/>
    <property type="project" value="UniProtKB-UniRule"/>
</dbReference>
<gene>
    <name evidence="7" type="primary">rplI</name>
    <name evidence="9" type="ORF">HNR70_002812</name>
</gene>
<dbReference type="GO" id="GO:0003735">
    <property type="term" value="F:structural constituent of ribosome"/>
    <property type="evidence" value="ECO:0007669"/>
    <property type="project" value="InterPro"/>
</dbReference>
<dbReference type="AlphaFoldDB" id="A0A841ACM4"/>
<reference evidence="9 10" key="1">
    <citation type="submission" date="2020-08" db="EMBL/GenBank/DDBJ databases">
        <title>Sequencing the genomes of 1000 actinobacteria strains.</title>
        <authorList>
            <person name="Klenk H.-P."/>
        </authorList>
    </citation>
    <scope>NUCLEOTIDE SEQUENCE [LARGE SCALE GENOMIC DNA]</scope>
    <source>
        <strain evidence="9 10">DSM 28796</strain>
    </source>
</reference>
<evidence type="ECO:0000313" key="9">
    <source>
        <dbReference type="EMBL" id="MBB5832999.1"/>
    </source>
</evidence>
<keyword evidence="2 7" id="KW-0699">rRNA-binding</keyword>
<dbReference type="RefSeq" id="WP_184326226.1">
    <property type="nucleotide sequence ID" value="NZ_JACHLZ010000001.1"/>
</dbReference>
<organism evidence="9 10">
    <name type="scientific">Brachybacterium aquaticum</name>
    <dbReference type="NCBI Taxonomy" id="1432564"/>
    <lineage>
        <taxon>Bacteria</taxon>
        <taxon>Bacillati</taxon>
        <taxon>Actinomycetota</taxon>
        <taxon>Actinomycetes</taxon>
        <taxon>Micrococcales</taxon>
        <taxon>Dermabacteraceae</taxon>
        <taxon>Brachybacterium</taxon>
    </lineage>
</organism>
<evidence type="ECO:0000256" key="6">
    <source>
        <dbReference type="ARBA" id="ARBA00035292"/>
    </source>
</evidence>
<dbReference type="SUPFAM" id="SSF55653">
    <property type="entry name" value="Ribosomal protein L9 C-domain"/>
    <property type="match status" value="1"/>
</dbReference>
<dbReference type="SUPFAM" id="SSF55658">
    <property type="entry name" value="L9 N-domain-like"/>
    <property type="match status" value="1"/>
</dbReference>
<dbReference type="NCBIfam" id="TIGR00158">
    <property type="entry name" value="L9"/>
    <property type="match status" value="1"/>
</dbReference>
<dbReference type="InterPro" id="IPR020070">
    <property type="entry name" value="Ribosomal_bL9_N"/>
</dbReference>
<dbReference type="Gene3D" id="3.10.430.100">
    <property type="entry name" value="Ribosomal protein L9, C-terminal domain"/>
    <property type="match status" value="1"/>
</dbReference>
<dbReference type="Pfam" id="PF03948">
    <property type="entry name" value="Ribosomal_L9_C"/>
    <property type="match status" value="1"/>
</dbReference>
<evidence type="ECO:0000259" key="8">
    <source>
        <dbReference type="PROSITE" id="PS00651"/>
    </source>
</evidence>
<evidence type="ECO:0000256" key="2">
    <source>
        <dbReference type="ARBA" id="ARBA00022730"/>
    </source>
</evidence>
<dbReference type="FunFam" id="3.40.5.10:FF:000003">
    <property type="entry name" value="50S ribosomal protein L9"/>
    <property type="match status" value="1"/>
</dbReference>
<dbReference type="Gene3D" id="3.40.5.10">
    <property type="entry name" value="Ribosomal protein L9, N-terminal domain"/>
    <property type="match status" value="1"/>
</dbReference>
<dbReference type="GO" id="GO:0019843">
    <property type="term" value="F:rRNA binding"/>
    <property type="evidence" value="ECO:0007669"/>
    <property type="project" value="UniProtKB-UniRule"/>
</dbReference>
<name>A0A841ACM4_9MICO</name>
<evidence type="ECO:0000256" key="3">
    <source>
        <dbReference type="ARBA" id="ARBA00022884"/>
    </source>
</evidence>
<evidence type="ECO:0000256" key="5">
    <source>
        <dbReference type="ARBA" id="ARBA00023274"/>
    </source>
</evidence>
<evidence type="ECO:0000256" key="7">
    <source>
        <dbReference type="HAMAP-Rule" id="MF_00503"/>
    </source>
</evidence>
<dbReference type="InterPro" id="IPR036935">
    <property type="entry name" value="Ribosomal_bL9_N_sf"/>
</dbReference>
<dbReference type="InterPro" id="IPR036791">
    <property type="entry name" value="Ribosomal_bL9_C_sf"/>
</dbReference>
<dbReference type="GO" id="GO:0005840">
    <property type="term" value="C:ribosome"/>
    <property type="evidence" value="ECO:0007669"/>
    <property type="project" value="UniProtKB-KW"/>
</dbReference>